<dbReference type="GO" id="GO:0009338">
    <property type="term" value="C:exodeoxyribonuclease V complex"/>
    <property type="evidence" value="ECO:0007669"/>
    <property type="project" value="InterPro"/>
</dbReference>
<dbReference type="HAMAP" id="MF_01486">
    <property type="entry name" value="RecC"/>
    <property type="match status" value="1"/>
</dbReference>
<comment type="subunit">
    <text evidence="10">Heterotrimer of RecB, RecC and RecD. All subunits contribute to DNA-binding.</text>
</comment>
<dbReference type="OrthoDB" id="9762834at2"/>
<evidence type="ECO:0000256" key="3">
    <source>
        <dbReference type="ARBA" id="ARBA00022763"/>
    </source>
</evidence>
<dbReference type="NCBIfam" id="TIGR01450">
    <property type="entry name" value="recC"/>
    <property type="match status" value="1"/>
</dbReference>
<dbReference type="Gene3D" id="1.10.10.160">
    <property type="match status" value="1"/>
</dbReference>
<comment type="miscellaneous">
    <text evidence="10">In the RecBCD complex, RecB has a slow 3'-5' helicase, an exonuclease activity and loads RecA onto ssDNA, RecD has a fast 5'-3' helicase activity, while RecC stimulates the ATPase and processivity of the RecB helicase and contributes to recognition of the Chi site.</text>
</comment>
<comment type="similarity">
    <text evidence="10">Belongs to the RecC family.</text>
</comment>
<dbReference type="Pfam" id="PF04257">
    <property type="entry name" value="Exonuc_V_gamma"/>
    <property type="match status" value="1"/>
</dbReference>
<organism evidence="13 14">
    <name type="scientific">Nocardia cyriacigeorgica (strain GUH-2)</name>
    <dbReference type="NCBI Taxonomy" id="1127134"/>
    <lineage>
        <taxon>Bacteria</taxon>
        <taxon>Bacillati</taxon>
        <taxon>Actinomycetota</taxon>
        <taxon>Actinomycetes</taxon>
        <taxon>Mycobacteriales</taxon>
        <taxon>Nocardiaceae</taxon>
        <taxon>Nocardia</taxon>
    </lineage>
</organism>
<dbReference type="InterPro" id="IPR027417">
    <property type="entry name" value="P-loop_NTPase"/>
</dbReference>
<keyword evidence="3 10" id="KW-0227">DNA damage</keyword>
<evidence type="ECO:0000313" key="14">
    <source>
        <dbReference type="Proteomes" id="UP000008190"/>
    </source>
</evidence>
<dbReference type="GO" id="GO:0003678">
    <property type="term" value="F:DNA helicase activity"/>
    <property type="evidence" value="ECO:0007669"/>
    <property type="project" value="UniProtKB-UniRule"/>
</dbReference>
<dbReference type="HOGENOM" id="CLU_007513_1_0_11"/>
<evidence type="ECO:0000256" key="5">
    <source>
        <dbReference type="ARBA" id="ARBA00022806"/>
    </source>
</evidence>
<sequence length="1243" mass="132523">MPLHIHRGERADVLADALAGLLADPLPDPFATEVVAVPAKGVERWLTQRLSGVLGVSAAPGGDGIAANIEFPSPAHLVAEALAAAGGVAPADDPWAHDRVVWTLLRVIDSSISQPWCAVLARHLGLRDGDAGHRAGRRYATAAHLAGLFDSYAAQRPQLIIDWAAGADTDGAGSPVPEDLRWQPTLWRCLRAEIGTPSPAERLAPACDVLRADPGIVDLPERVSLFGPTRLPADQLAVIEALAERREVHLWLTHPSPAMWDALSGIAPALTRGEDRTAAAVHHPLLAGLARDVRELQQRLPAAASDRRHGGEGAAGRSDEHLDVAAGGAADRRHRGDGGAADRRDEHLDVDEHLDIAAGGVTDRRHGGDGGAAGRSDEHLDVAAAAAADRSHGGDGGAAGRSGEHLDVAADGAGTGGADAQVSEQGDLDAEPADRSGAGDPPGTGPTTLLGALQDHVRNDRWSATPAVADGTVQIHACHGPARQVEVLRDCLLALFTDDPTLEPRDVLIMCPEVEAYAPLVRAAFGQKVPGSVEPVGDSGRPGHPAHRLRVRLADRGRAVTNPLLGVISVLLELADGRVTVTQVLDLAASETVRRRCGFDDDDIERLREWAAETGARWGIGLRQRQAFGLADFAQNTLNSAVDRILLGVTAGESSEDWLDLALPLDDVDSNDVDLAGRFAEFVDRLAVALRDLRGPRPADEWAAALARSLDLLTDVPESQAWIRTEARRELAAALAFADTVPLRLADIAVLLAGRLAARPTRANFRTGELTVCTMVPMRSVPHRVVVLLGLDDDVFPRVGGVDGDDVLARNPLLGERDHRAEDRQLLLDAIMAAGERLVLLHTGSDPVSGNHRPPAIPVAELLDVLRAHVGPAGMAEVVTRHPLQSFDRRNFRAERPFSFDTVALAGARAAGGVPQPRPPFLAEPLPPAEPVDIGLAELLSFAEHPVRAFLWQRLGLRVPDQDDDIADRLPIELDGLAKWDLGERMLAARLTGADPAGLRAAEWRRGTLPPFGLGGAVLDEVEHTVDTLVRIALPEYERPARAVDIALDLGGGRRLTGTVPEVRGDTLVRTTYSRLAPKHRITAWVSLLALAASEDRPWRAVTIGRGQFRRPAWRSELTAPSAPEALAILRELVALREAGLTEPLPIATAATAAYAERRFRGGTVEEALAAAEREFFGGPNGPGPYGEHTDRHLRYIWGPAPRLDDLAAAPAPPGEPSETTRFGALARRLWAPLLRAEEQGQP</sequence>
<dbReference type="PANTHER" id="PTHR30591:SF1">
    <property type="entry name" value="RECBCD ENZYME SUBUNIT RECC"/>
    <property type="match status" value="1"/>
</dbReference>
<keyword evidence="14" id="KW-1185">Reference proteome</keyword>
<accession>H6R2T2</accession>
<dbReference type="AlphaFoldDB" id="H6R2T2"/>
<dbReference type="PIRSF" id="PIRSF000980">
    <property type="entry name" value="RecC"/>
    <property type="match status" value="1"/>
</dbReference>
<evidence type="ECO:0000256" key="2">
    <source>
        <dbReference type="ARBA" id="ARBA00022741"/>
    </source>
</evidence>
<keyword evidence="8 10" id="KW-0238">DNA-binding</keyword>
<dbReference type="PANTHER" id="PTHR30591">
    <property type="entry name" value="RECBCD ENZYME SUBUNIT RECC"/>
    <property type="match status" value="1"/>
</dbReference>
<evidence type="ECO:0000256" key="6">
    <source>
        <dbReference type="ARBA" id="ARBA00022839"/>
    </source>
</evidence>
<dbReference type="InterPro" id="IPR006697">
    <property type="entry name" value="RecC"/>
</dbReference>
<evidence type="ECO:0000256" key="7">
    <source>
        <dbReference type="ARBA" id="ARBA00022840"/>
    </source>
</evidence>
<dbReference type="GO" id="GO:0000724">
    <property type="term" value="P:double-strand break repair via homologous recombination"/>
    <property type="evidence" value="ECO:0007669"/>
    <property type="project" value="UniProtKB-UniRule"/>
</dbReference>
<dbReference type="GO" id="GO:0003677">
    <property type="term" value="F:DNA binding"/>
    <property type="evidence" value="ECO:0007669"/>
    <property type="project" value="UniProtKB-UniRule"/>
</dbReference>
<dbReference type="SUPFAM" id="SSF52540">
    <property type="entry name" value="P-loop containing nucleoside triphosphate hydrolases"/>
    <property type="match status" value="2"/>
</dbReference>
<dbReference type="STRING" id="1127134.NOCYR_2349"/>
<evidence type="ECO:0000256" key="4">
    <source>
        <dbReference type="ARBA" id="ARBA00022801"/>
    </source>
</evidence>
<evidence type="ECO:0000256" key="8">
    <source>
        <dbReference type="ARBA" id="ARBA00023125"/>
    </source>
</evidence>
<keyword evidence="1 10" id="KW-0540">Nuclease</keyword>
<protein>
    <recommendedName>
        <fullName evidence="10">RecBCD enzyme subunit RecC</fullName>
    </recommendedName>
    <alternativeName>
        <fullName evidence="10">Exonuclease V subunit RecC</fullName>
        <shortName evidence="10">ExoV subunit RecC</shortName>
    </alternativeName>
    <alternativeName>
        <fullName evidence="10">Helicase/nuclease RecBCD subunit RecC</fullName>
    </alternativeName>
</protein>
<evidence type="ECO:0000256" key="10">
    <source>
        <dbReference type="HAMAP-Rule" id="MF_01486"/>
    </source>
</evidence>
<dbReference type="InterPro" id="IPR011335">
    <property type="entry name" value="Restrct_endonuc-II-like"/>
</dbReference>
<name>H6R2T2_NOCCG</name>
<feature type="compositionally biased region" description="Basic and acidic residues" evidence="11">
    <location>
        <begin position="330"/>
        <end position="355"/>
    </location>
</feature>
<evidence type="ECO:0000256" key="11">
    <source>
        <dbReference type="SAM" id="MobiDB-lite"/>
    </source>
</evidence>
<dbReference type="InterPro" id="IPR041500">
    <property type="entry name" value="RecC_C"/>
</dbReference>
<feature type="region of interest" description="Disordered" evidence="11">
    <location>
        <begin position="301"/>
        <end position="450"/>
    </location>
</feature>
<evidence type="ECO:0000313" key="13">
    <source>
        <dbReference type="EMBL" id="CCF63126.1"/>
    </source>
</evidence>
<dbReference type="Gene3D" id="3.40.50.300">
    <property type="entry name" value="P-loop containing nucleotide triphosphate hydrolases"/>
    <property type="match status" value="2"/>
</dbReference>
<keyword evidence="7 10" id="KW-0067">ATP-binding</keyword>
<keyword evidence="9 10" id="KW-0234">DNA repair</keyword>
<comment type="function">
    <text evidence="10">A helicase/nuclease that prepares dsDNA breaks (DSB) for recombinational DNA repair. Binds to DSBs and unwinds DNA via a highly rapid and processive ATP-dependent bidirectional helicase activity. Unwinds dsDNA until it encounters a Chi (crossover hotspot instigator) sequence from the 3' direction. Cuts ssDNA a few nucleotides 3' to the Chi site. The properties and activities of the enzyme are changed at Chi. The Chi-altered holoenzyme produces a long 3'-ssDNA overhang and facilitates RecA-binding to the ssDNA for homologous DNA recombination and repair. Holoenzyme degrades any linearized DNA that is unable to undergo homologous recombination. In the holoenzyme this subunit recognizes the wild-type Chi sequence, and when added to isolated RecB increases its ATP-dependent helicase processivity.</text>
</comment>
<proteinExistence type="inferred from homology"/>
<evidence type="ECO:0000256" key="9">
    <source>
        <dbReference type="ARBA" id="ARBA00023204"/>
    </source>
</evidence>
<keyword evidence="5 10" id="KW-0347">Helicase</keyword>
<dbReference type="Pfam" id="PF17946">
    <property type="entry name" value="RecC_C"/>
    <property type="match status" value="1"/>
</dbReference>
<keyword evidence="6 10" id="KW-0269">Exonuclease</keyword>
<keyword evidence="4 10" id="KW-0378">Hydrolase</keyword>
<dbReference type="RefSeq" id="WP_014350586.1">
    <property type="nucleotide sequence ID" value="NC_016887.1"/>
</dbReference>
<feature type="domain" description="RecC C-terminal" evidence="12">
    <location>
        <begin position="933"/>
        <end position="1159"/>
    </location>
</feature>
<dbReference type="GO" id="GO:0005524">
    <property type="term" value="F:ATP binding"/>
    <property type="evidence" value="ECO:0007669"/>
    <property type="project" value="UniProtKB-UniRule"/>
</dbReference>
<dbReference type="GO" id="GO:0008854">
    <property type="term" value="F:exodeoxyribonuclease V activity"/>
    <property type="evidence" value="ECO:0007669"/>
    <property type="project" value="InterPro"/>
</dbReference>
<keyword evidence="2 10" id="KW-0547">Nucleotide-binding</keyword>
<dbReference type="KEGG" id="ncy:NOCYR_2349"/>
<dbReference type="SUPFAM" id="SSF52980">
    <property type="entry name" value="Restriction endonuclease-like"/>
    <property type="match status" value="1"/>
</dbReference>
<feature type="compositionally biased region" description="Low complexity" evidence="11">
    <location>
        <begin position="438"/>
        <end position="450"/>
    </location>
</feature>
<evidence type="ECO:0000256" key="1">
    <source>
        <dbReference type="ARBA" id="ARBA00022722"/>
    </source>
</evidence>
<dbReference type="eggNOG" id="COG1330">
    <property type="taxonomic scope" value="Bacteria"/>
</dbReference>
<reference evidence="13 14" key="1">
    <citation type="journal article" date="2012" name="J. Bacteriol.">
        <title>Genome sequence of the human- and animal-pathogenic strain Nocardia cyriacigeorgica GUH-2.</title>
        <authorList>
            <person name="Zoropogui A."/>
            <person name="Pujic P."/>
            <person name="Normand P."/>
            <person name="Barbe V."/>
            <person name="Beaman B."/>
            <person name="Beaman L."/>
            <person name="Boiron P."/>
            <person name="Colinon C."/>
            <person name="Deredjian A."/>
            <person name="Graindorge A."/>
            <person name="Mangenot S."/>
            <person name="Nazaret S."/>
            <person name="Neto M."/>
            <person name="Petit S."/>
            <person name="Roche D."/>
            <person name="Vallenet D."/>
            <person name="Rodriguez-Nava V."/>
            <person name="Richard Y."/>
            <person name="Cournoyer B."/>
            <person name="Blaha D."/>
        </authorList>
    </citation>
    <scope>NUCLEOTIDE SEQUENCE [LARGE SCALE GENOMIC DNA]</scope>
    <source>
        <strain evidence="13 14">GUH-2</strain>
    </source>
</reference>
<dbReference type="InterPro" id="IPR013986">
    <property type="entry name" value="DExx_box_DNA_helicase_dom_sf"/>
</dbReference>
<feature type="compositionally biased region" description="Basic and acidic residues" evidence="11">
    <location>
        <begin position="305"/>
        <end position="323"/>
    </location>
</feature>
<dbReference type="Proteomes" id="UP000008190">
    <property type="component" value="Chromosome"/>
</dbReference>
<dbReference type="Gene3D" id="3.40.50.10930">
    <property type="match status" value="1"/>
</dbReference>
<gene>
    <name evidence="10" type="primary">recC</name>
    <name evidence="13" type="ordered locus">NOCYR_2349</name>
</gene>
<dbReference type="EMBL" id="FO082843">
    <property type="protein sequence ID" value="CCF63126.1"/>
    <property type="molecule type" value="Genomic_DNA"/>
</dbReference>
<evidence type="ECO:0000259" key="12">
    <source>
        <dbReference type="Pfam" id="PF17946"/>
    </source>
</evidence>